<comment type="caution">
    <text evidence="3">The sequence shown here is derived from an EMBL/GenBank/DDBJ whole genome shotgun (WGS) entry which is preliminary data.</text>
</comment>
<dbReference type="InterPro" id="IPR000253">
    <property type="entry name" value="FHA_dom"/>
</dbReference>
<gene>
    <name evidence="3" type="ORF">BJ981_000283</name>
</gene>
<name>A0A7W8YZB6_9ACTN</name>
<dbReference type="Proteomes" id="UP000588112">
    <property type="component" value="Unassembled WGS sequence"/>
</dbReference>
<proteinExistence type="predicted"/>
<accession>A0A7W8YZB6</accession>
<dbReference type="Pfam" id="PF00498">
    <property type="entry name" value="FHA"/>
    <property type="match status" value="1"/>
</dbReference>
<evidence type="ECO:0000313" key="3">
    <source>
        <dbReference type="EMBL" id="MBB5624584.1"/>
    </source>
</evidence>
<dbReference type="Gene3D" id="2.60.200.20">
    <property type="match status" value="1"/>
</dbReference>
<dbReference type="InterPro" id="IPR008984">
    <property type="entry name" value="SMAD_FHA_dom_sf"/>
</dbReference>
<reference evidence="3 4" key="1">
    <citation type="submission" date="2020-08" db="EMBL/GenBank/DDBJ databases">
        <title>Sequencing the genomes of 1000 actinobacteria strains.</title>
        <authorList>
            <person name="Klenk H.-P."/>
        </authorList>
    </citation>
    <scope>NUCLEOTIDE SEQUENCE [LARGE SCALE GENOMIC DNA]</scope>
    <source>
        <strain evidence="3 4">DSM 45790</strain>
    </source>
</reference>
<protein>
    <submittedName>
        <fullName evidence="3">PSer/pThr/pTyr-binding forkhead associated (FHA) protein</fullName>
    </submittedName>
</protein>
<organism evidence="3 4">
    <name type="scientific">Sphaerisporangium krabiense</name>
    <dbReference type="NCBI Taxonomy" id="763782"/>
    <lineage>
        <taxon>Bacteria</taxon>
        <taxon>Bacillati</taxon>
        <taxon>Actinomycetota</taxon>
        <taxon>Actinomycetes</taxon>
        <taxon>Streptosporangiales</taxon>
        <taxon>Streptosporangiaceae</taxon>
        <taxon>Sphaerisporangium</taxon>
    </lineage>
</organism>
<feature type="domain" description="FHA" evidence="2">
    <location>
        <begin position="53"/>
        <end position="108"/>
    </location>
</feature>
<dbReference type="PROSITE" id="PS50006">
    <property type="entry name" value="FHA_DOMAIN"/>
    <property type="match status" value="1"/>
</dbReference>
<keyword evidence="4" id="KW-1185">Reference proteome</keyword>
<evidence type="ECO:0000259" key="2">
    <source>
        <dbReference type="PROSITE" id="PS50006"/>
    </source>
</evidence>
<keyword evidence="1" id="KW-0597">Phosphoprotein</keyword>
<evidence type="ECO:0000313" key="4">
    <source>
        <dbReference type="Proteomes" id="UP000588112"/>
    </source>
</evidence>
<sequence>MTRKCPYCDYTTEDASAFTCPHDHSPLAEVRVAALRLSFQDGTVVEVGPGEEVRLGRDPEWSGHAGWLGAFARVSRRHATVGLRGNGTAYVVAEDDTRNDTYVDGAAVRKGLSTTLGDGCTLRLSTQLSARVSLPEEAR</sequence>
<dbReference type="RefSeq" id="WP_184607938.1">
    <property type="nucleotide sequence ID" value="NZ_BOOS01000010.1"/>
</dbReference>
<dbReference type="SUPFAM" id="SSF49879">
    <property type="entry name" value="SMAD/FHA domain"/>
    <property type="match status" value="1"/>
</dbReference>
<dbReference type="AlphaFoldDB" id="A0A7W8YZB6"/>
<dbReference type="EMBL" id="JACHBR010000001">
    <property type="protein sequence ID" value="MBB5624584.1"/>
    <property type="molecule type" value="Genomic_DNA"/>
</dbReference>
<evidence type="ECO:0000256" key="1">
    <source>
        <dbReference type="ARBA" id="ARBA00022553"/>
    </source>
</evidence>